<keyword evidence="5" id="KW-1185">Reference proteome</keyword>
<comment type="caution">
    <text evidence="4">The sequence shown here is derived from an EMBL/GenBank/DDBJ whole genome shotgun (WGS) entry which is preliminary data.</text>
</comment>
<keyword evidence="2" id="KW-1133">Transmembrane helix</keyword>
<gene>
    <name evidence="4" type="ORF">GCM10009839_01110</name>
</gene>
<name>A0ABN2TIP2_9ACTN</name>
<evidence type="ECO:0000313" key="4">
    <source>
        <dbReference type="EMBL" id="GAA2010924.1"/>
    </source>
</evidence>
<dbReference type="EMBL" id="BAAAQN010000001">
    <property type="protein sequence ID" value="GAA2010924.1"/>
    <property type="molecule type" value="Genomic_DNA"/>
</dbReference>
<keyword evidence="2" id="KW-0812">Transmembrane</keyword>
<feature type="signal peptide" evidence="3">
    <location>
        <begin position="1"/>
        <end position="26"/>
    </location>
</feature>
<dbReference type="RefSeq" id="WP_344663443.1">
    <property type="nucleotide sequence ID" value="NZ_BAAAQN010000001.1"/>
</dbReference>
<dbReference type="Gene3D" id="2.60.40.10">
    <property type="entry name" value="Immunoglobulins"/>
    <property type="match status" value="1"/>
</dbReference>
<evidence type="ECO:0000256" key="1">
    <source>
        <dbReference type="SAM" id="MobiDB-lite"/>
    </source>
</evidence>
<evidence type="ECO:0000256" key="3">
    <source>
        <dbReference type="SAM" id="SignalP"/>
    </source>
</evidence>
<proteinExistence type="predicted"/>
<evidence type="ECO:0000256" key="2">
    <source>
        <dbReference type="SAM" id="Phobius"/>
    </source>
</evidence>
<feature type="chain" id="PRO_5046770602" description="DUF916 domain-containing protein" evidence="3">
    <location>
        <begin position="27"/>
        <end position="366"/>
    </location>
</feature>
<evidence type="ECO:0008006" key="6">
    <source>
        <dbReference type="Google" id="ProtNLM"/>
    </source>
</evidence>
<feature type="transmembrane region" description="Helical" evidence="2">
    <location>
        <begin position="336"/>
        <end position="357"/>
    </location>
</feature>
<evidence type="ECO:0000313" key="5">
    <source>
        <dbReference type="Proteomes" id="UP001500751"/>
    </source>
</evidence>
<feature type="region of interest" description="Disordered" evidence="1">
    <location>
        <begin position="42"/>
        <end position="65"/>
    </location>
</feature>
<organism evidence="4 5">
    <name type="scientific">Catenulispora yoronensis</name>
    <dbReference type="NCBI Taxonomy" id="450799"/>
    <lineage>
        <taxon>Bacteria</taxon>
        <taxon>Bacillati</taxon>
        <taxon>Actinomycetota</taxon>
        <taxon>Actinomycetes</taxon>
        <taxon>Catenulisporales</taxon>
        <taxon>Catenulisporaceae</taxon>
        <taxon>Catenulispora</taxon>
    </lineage>
</organism>
<protein>
    <recommendedName>
        <fullName evidence="6">DUF916 domain-containing protein</fullName>
    </recommendedName>
</protein>
<sequence>MRTPARAVAAAAVLTVAALGSVPAHGSVPAAALDASSTAIATDGFGPSPGPTSTATAPQQPAADGGSFGVRLLDVPVSEAGDPRAGAYIIDHLTPGTVVHRRIEISTTAHQPLKVAVYPDAAVVAGGSFVPQPEHTVNELTTWTSLDQDAVVVPARGATDATVTISVPKDAAPGERYGVVLAEVAQANPGTVSQVNRVGIRMYLSVGGNNPPAADFTVDTLTAHRDAQDHAFVEAMVHNTGGRAVDMSGALTLAATNGSLTAGPYKVTLGTTLAPGQSEPVRVVITDPVPDGPWNATIELRSGLLDKTSRALITFPHTTGVSAAATAHAVSLGGHLGLITGGLLTAMALGAIAFVFLRRDRRGSGM</sequence>
<reference evidence="4 5" key="1">
    <citation type="journal article" date="2019" name="Int. J. Syst. Evol. Microbiol.">
        <title>The Global Catalogue of Microorganisms (GCM) 10K type strain sequencing project: providing services to taxonomists for standard genome sequencing and annotation.</title>
        <authorList>
            <consortium name="The Broad Institute Genomics Platform"/>
            <consortium name="The Broad Institute Genome Sequencing Center for Infectious Disease"/>
            <person name="Wu L."/>
            <person name="Ma J."/>
        </authorList>
    </citation>
    <scope>NUCLEOTIDE SEQUENCE [LARGE SCALE GENOMIC DNA]</scope>
    <source>
        <strain evidence="4 5">JCM 16014</strain>
    </source>
</reference>
<dbReference type="InterPro" id="IPR013783">
    <property type="entry name" value="Ig-like_fold"/>
</dbReference>
<dbReference type="Proteomes" id="UP001500751">
    <property type="component" value="Unassembled WGS sequence"/>
</dbReference>
<keyword evidence="3" id="KW-0732">Signal</keyword>
<accession>A0ABN2TIP2</accession>
<keyword evidence="2" id="KW-0472">Membrane</keyword>